<dbReference type="AlphaFoldDB" id="A0A1I0CAJ9"/>
<proteinExistence type="predicted"/>
<evidence type="ECO:0000313" key="3">
    <source>
        <dbReference type="Proteomes" id="UP000183339"/>
    </source>
</evidence>
<feature type="domain" description="Beta-Casp" evidence="1">
    <location>
        <begin position="37"/>
        <end position="70"/>
    </location>
</feature>
<reference evidence="2 3" key="1">
    <citation type="submission" date="2016-10" db="EMBL/GenBank/DDBJ databases">
        <authorList>
            <person name="de Groot N.N."/>
        </authorList>
    </citation>
    <scope>NUCLEOTIDE SEQUENCE [LARGE SCALE GENOMIC DNA]</scope>
    <source>
        <strain evidence="2 3">Nl7</strain>
    </source>
</reference>
<gene>
    <name evidence="2" type="ORF">SAMN05216412_103343</name>
</gene>
<evidence type="ECO:0000313" key="2">
    <source>
        <dbReference type="EMBL" id="SET16134.1"/>
    </source>
</evidence>
<dbReference type="InterPro" id="IPR022712">
    <property type="entry name" value="Beta_Casp"/>
</dbReference>
<protein>
    <submittedName>
        <fullName evidence="2">Beta-Casp domain-containing protein</fullName>
    </submittedName>
</protein>
<dbReference type="Proteomes" id="UP000183339">
    <property type="component" value="Unassembled WGS sequence"/>
</dbReference>
<evidence type="ECO:0000259" key="1">
    <source>
        <dbReference type="Pfam" id="PF10996"/>
    </source>
</evidence>
<name>A0A1I0CAJ9_9PROT</name>
<dbReference type="Pfam" id="PF10996">
    <property type="entry name" value="Beta-Casp"/>
    <property type="match status" value="1"/>
</dbReference>
<dbReference type="SUPFAM" id="SSF56281">
    <property type="entry name" value="Metallo-hydrolase/oxidoreductase"/>
    <property type="match status" value="1"/>
</dbReference>
<dbReference type="RefSeq" id="WP_074706487.1">
    <property type="nucleotide sequence ID" value="NZ_FOHI01000003.1"/>
</dbReference>
<accession>A0A1I0CAJ9</accession>
<sequence length="78" mass="8788">MLASLAFISFRAAWNRCASIIYERELLSSLHLCKRDVRGGRIKYHLKYNLDRPECSILITGFQAVGTVGRSSVEGVDQ</sequence>
<dbReference type="Gene3D" id="3.40.50.10890">
    <property type="match status" value="1"/>
</dbReference>
<organism evidence="2 3">
    <name type="scientific">Nitrosospira multiformis</name>
    <dbReference type="NCBI Taxonomy" id="1231"/>
    <lineage>
        <taxon>Bacteria</taxon>
        <taxon>Pseudomonadati</taxon>
        <taxon>Pseudomonadota</taxon>
        <taxon>Betaproteobacteria</taxon>
        <taxon>Nitrosomonadales</taxon>
        <taxon>Nitrosomonadaceae</taxon>
        <taxon>Nitrosospira</taxon>
    </lineage>
</organism>
<dbReference type="InterPro" id="IPR036866">
    <property type="entry name" value="RibonucZ/Hydroxyglut_hydro"/>
</dbReference>
<dbReference type="EMBL" id="FOHI01000003">
    <property type="protein sequence ID" value="SET16134.1"/>
    <property type="molecule type" value="Genomic_DNA"/>
</dbReference>